<protein>
    <recommendedName>
        <fullName evidence="3">Peptide-O-fucosyltransferase 1</fullName>
    </recommendedName>
</protein>
<comment type="caution">
    <text evidence="1">The sequence shown here is derived from an EMBL/GenBank/DDBJ whole genome shotgun (WGS) entry which is preliminary data.</text>
</comment>
<evidence type="ECO:0008006" key="3">
    <source>
        <dbReference type="Google" id="ProtNLM"/>
    </source>
</evidence>
<evidence type="ECO:0000313" key="1">
    <source>
        <dbReference type="EMBL" id="CAK0821706.1"/>
    </source>
</evidence>
<organism evidence="1 2">
    <name type="scientific">Prorocentrum cordatum</name>
    <dbReference type="NCBI Taxonomy" id="2364126"/>
    <lineage>
        <taxon>Eukaryota</taxon>
        <taxon>Sar</taxon>
        <taxon>Alveolata</taxon>
        <taxon>Dinophyceae</taxon>
        <taxon>Prorocentrales</taxon>
        <taxon>Prorocentraceae</taxon>
        <taxon>Prorocentrum</taxon>
    </lineage>
</organism>
<sequence length="142" mass="15954">MAVHLRRGDVVAANGSLREGPQDDIRLWYYEVARRIRIMLPDAGVHVFSSTAGNYASNDLNSYRLRNITVHLDGDILDSWADMAQARVLVIAKSSFSQAPAILNPHCVIYQPYSNMPLEGWIEAAREWGRDASRPAPFRMPS</sequence>
<name>A0ABN9RR26_9DINO</name>
<dbReference type="EMBL" id="CAUYUJ010007702">
    <property type="protein sequence ID" value="CAK0821706.1"/>
    <property type="molecule type" value="Genomic_DNA"/>
</dbReference>
<proteinExistence type="predicted"/>
<reference evidence="1" key="1">
    <citation type="submission" date="2023-10" db="EMBL/GenBank/DDBJ databases">
        <authorList>
            <person name="Chen Y."/>
            <person name="Shah S."/>
            <person name="Dougan E. K."/>
            <person name="Thang M."/>
            <person name="Chan C."/>
        </authorList>
    </citation>
    <scope>NUCLEOTIDE SEQUENCE [LARGE SCALE GENOMIC DNA]</scope>
</reference>
<keyword evidence="2" id="KW-1185">Reference proteome</keyword>
<evidence type="ECO:0000313" key="2">
    <source>
        <dbReference type="Proteomes" id="UP001189429"/>
    </source>
</evidence>
<gene>
    <name evidence="1" type="ORF">PCOR1329_LOCUS22905</name>
</gene>
<accession>A0ABN9RR26</accession>
<dbReference type="Proteomes" id="UP001189429">
    <property type="component" value="Unassembled WGS sequence"/>
</dbReference>